<dbReference type="InterPro" id="IPR007372">
    <property type="entry name" value="Lipid/polyisoprenoid-bd_YceI"/>
</dbReference>
<dbReference type="AlphaFoldDB" id="A0A3N7IZR5"/>
<feature type="domain" description="Lipid/polyisoprenoid-binding YceI-like" evidence="2">
    <location>
        <begin position="25"/>
        <end position="188"/>
    </location>
</feature>
<dbReference type="InterPro" id="IPR036761">
    <property type="entry name" value="TTHA0802/YceI-like_sf"/>
</dbReference>
<dbReference type="PANTHER" id="PTHR34406">
    <property type="entry name" value="PROTEIN YCEI"/>
    <property type="match status" value="1"/>
</dbReference>
<feature type="signal peptide" evidence="1">
    <location>
        <begin position="1"/>
        <end position="21"/>
    </location>
</feature>
<dbReference type="SMART" id="SM00867">
    <property type="entry name" value="YceI"/>
    <property type="match status" value="1"/>
</dbReference>
<dbReference type="EMBL" id="QUSW01000003">
    <property type="protein sequence ID" value="RQP24202.1"/>
    <property type="molecule type" value="Genomic_DNA"/>
</dbReference>
<proteinExistence type="predicted"/>
<dbReference type="PANTHER" id="PTHR34406:SF2">
    <property type="entry name" value="PERIPLASMIC PROTEIN"/>
    <property type="match status" value="1"/>
</dbReference>
<dbReference type="OrthoDB" id="9811006at2"/>
<dbReference type="Gene3D" id="2.40.128.110">
    <property type="entry name" value="Lipid/polyisoprenoid-binding, YceI-like"/>
    <property type="match status" value="1"/>
</dbReference>
<name>A0A3N7IZR5_9BURK</name>
<comment type="caution">
    <text evidence="3">The sequence shown here is derived from an EMBL/GenBank/DDBJ whole genome shotgun (WGS) entry which is preliminary data.</text>
</comment>
<organism evidence="3 4">
    <name type="scientific">Piscinibacter terrae</name>
    <dbReference type="NCBI Taxonomy" id="2496871"/>
    <lineage>
        <taxon>Bacteria</taxon>
        <taxon>Pseudomonadati</taxon>
        <taxon>Pseudomonadota</taxon>
        <taxon>Betaproteobacteria</taxon>
        <taxon>Burkholderiales</taxon>
        <taxon>Sphaerotilaceae</taxon>
        <taxon>Piscinibacter</taxon>
    </lineage>
</organism>
<accession>A0A3N7IZR5</accession>
<feature type="chain" id="PRO_5018191694" evidence="1">
    <location>
        <begin position="22"/>
        <end position="191"/>
    </location>
</feature>
<protein>
    <submittedName>
        <fullName evidence="3">YceI family protein</fullName>
    </submittedName>
</protein>
<dbReference type="RefSeq" id="WP_124540675.1">
    <property type="nucleotide sequence ID" value="NZ_QUSW01000003.1"/>
</dbReference>
<dbReference type="Proteomes" id="UP000267464">
    <property type="component" value="Unassembled WGS sequence"/>
</dbReference>
<evidence type="ECO:0000256" key="1">
    <source>
        <dbReference type="SAM" id="SignalP"/>
    </source>
</evidence>
<dbReference type="Pfam" id="PF04264">
    <property type="entry name" value="YceI"/>
    <property type="match status" value="1"/>
</dbReference>
<sequence>MKTYSFLAALLAAAGSAPVKAEPVTYGIDASHTKVYWEVRHFGTSTHRGRFDGVDGGIVIDRDKGTGEVQITIPTATVSSGVPALDAVLRNGSFLASESHPQAYFVAKQLRFDGSQLNTVRGEFTLRGVSKPLELSASNFNCRDDAMLKREVCGGDFVAEILRSDYGSTFGLPFVGDKVRLIISVEGIRQP</sequence>
<evidence type="ECO:0000259" key="2">
    <source>
        <dbReference type="SMART" id="SM00867"/>
    </source>
</evidence>
<evidence type="ECO:0000313" key="4">
    <source>
        <dbReference type="Proteomes" id="UP000267464"/>
    </source>
</evidence>
<reference evidence="3 4" key="2">
    <citation type="submission" date="2018-12" db="EMBL/GenBank/DDBJ databases">
        <title>Rhizobacter gummiphilus sp. nov., a rubber-degrading bacterium isolated from the soil of a botanical garden in Japan.</title>
        <authorList>
            <person name="Shunsuke S.S."/>
        </authorList>
    </citation>
    <scope>NUCLEOTIDE SEQUENCE [LARGE SCALE GENOMIC DNA]</scope>
    <source>
        <strain evidence="3 4">S-16</strain>
    </source>
</reference>
<keyword evidence="4" id="KW-1185">Reference proteome</keyword>
<reference evidence="3 4" key="1">
    <citation type="submission" date="2018-08" db="EMBL/GenBank/DDBJ databases">
        <authorList>
            <person name="Khan S.A."/>
            <person name="Jeon C.O."/>
            <person name="Chun B.H."/>
            <person name="Jeong S.E."/>
        </authorList>
    </citation>
    <scope>NUCLEOTIDE SEQUENCE [LARGE SCALE GENOMIC DNA]</scope>
    <source>
        <strain evidence="3 4">S-16</strain>
    </source>
</reference>
<gene>
    <name evidence="3" type="ORF">DZC73_12855</name>
</gene>
<keyword evidence="1" id="KW-0732">Signal</keyword>
<evidence type="ECO:0000313" key="3">
    <source>
        <dbReference type="EMBL" id="RQP24202.1"/>
    </source>
</evidence>
<dbReference type="SUPFAM" id="SSF101874">
    <property type="entry name" value="YceI-like"/>
    <property type="match status" value="1"/>
</dbReference>